<comment type="subcellular location">
    <subcellularLocation>
        <location evidence="1">Endomembrane system</location>
        <topology evidence="1">Multi-pass membrane protein</topology>
    </subcellularLocation>
</comment>
<gene>
    <name evidence="4" type="ORF">Tci_932195</name>
</gene>
<dbReference type="PANTHER" id="PTHR43337:SF1">
    <property type="entry name" value="XANTHINE_URACIL PERMEASE C887.17-RELATED"/>
    <property type="match status" value="1"/>
</dbReference>
<name>A0A699XQM5_TANCI</name>
<keyword evidence="2" id="KW-0813">Transport</keyword>
<evidence type="ECO:0000256" key="3">
    <source>
        <dbReference type="SAM" id="Phobius"/>
    </source>
</evidence>
<evidence type="ECO:0000256" key="2">
    <source>
        <dbReference type="ARBA" id="ARBA00022448"/>
    </source>
</evidence>
<keyword evidence="3" id="KW-0812">Transmembrane</keyword>
<evidence type="ECO:0000256" key="1">
    <source>
        <dbReference type="ARBA" id="ARBA00004127"/>
    </source>
</evidence>
<sequence length="63" mass="6424">LDIAGALNIGLVSVIFSFLFVDLFDNSGTLIGVAKRAGLMGKDGHMPKMGRALVADSTAAMAG</sequence>
<dbReference type="GO" id="GO:0005886">
    <property type="term" value="C:plasma membrane"/>
    <property type="evidence" value="ECO:0007669"/>
    <property type="project" value="TreeGrafter"/>
</dbReference>
<keyword evidence="3" id="KW-1133">Transmembrane helix</keyword>
<proteinExistence type="predicted"/>
<evidence type="ECO:0000313" key="4">
    <source>
        <dbReference type="EMBL" id="GFD60226.1"/>
    </source>
</evidence>
<evidence type="ECO:0008006" key="5">
    <source>
        <dbReference type="Google" id="ProtNLM"/>
    </source>
</evidence>
<keyword evidence="3" id="KW-0472">Membrane</keyword>
<organism evidence="4">
    <name type="scientific">Tanacetum cinerariifolium</name>
    <name type="common">Dalmatian daisy</name>
    <name type="synonym">Chrysanthemum cinerariifolium</name>
    <dbReference type="NCBI Taxonomy" id="118510"/>
    <lineage>
        <taxon>Eukaryota</taxon>
        <taxon>Viridiplantae</taxon>
        <taxon>Streptophyta</taxon>
        <taxon>Embryophyta</taxon>
        <taxon>Tracheophyta</taxon>
        <taxon>Spermatophyta</taxon>
        <taxon>Magnoliopsida</taxon>
        <taxon>eudicotyledons</taxon>
        <taxon>Gunneridae</taxon>
        <taxon>Pentapetalae</taxon>
        <taxon>asterids</taxon>
        <taxon>campanulids</taxon>
        <taxon>Asterales</taxon>
        <taxon>Asteraceae</taxon>
        <taxon>Asteroideae</taxon>
        <taxon>Anthemideae</taxon>
        <taxon>Anthemidinae</taxon>
        <taxon>Tanacetum</taxon>
    </lineage>
</organism>
<dbReference type="InterPro" id="IPR045018">
    <property type="entry name" value="Azg-like"/>
</dbReference>
<dbReference type="EMBL" id="BKCJ011875063">
    <property type="protein sequence ID" value="GFD60226.1"/>
    <property type="molecule type" value="Genomic_DNA"/>
</dbReference>
<accession>A0A699XQM5</accession>
<dbReference type="AlphaFoldDB" id="A0A699XQM5"/>
<reference evidence="4" key="1">
    <citation type="journal article" date="2019" name="Sci. Rep.">
        <title>Draft genome of Tanacetum cinerariifolium, the natural source of mosquito coil.</title>
        <authorList>
            <person name="Yamashiro T."/>
            <person name="Shiraishi A."/>
            <person name="Satake H."/>
            <person name="Nakayama K."/>
        </authorList>
    </citation>
    <scope>NUCLEOTIDE SEQUENCE</scope>
</reference>
<protein>
    <recommendedName>
        <fullName evidence="5">Guanine permease</fullName>
    </recommendedName>
</protein>
<dbReference type="GO" id="GO:0015207">
    <property type="term" value="F:adenine transmembrane transporter activity"/>
    <property type="evidence" value="ECO:0007669"/>
    <property type="project" value="TreeGrafter"/>
</dbReference>
<feature type="transmembrane region" description="Helical" evidence="3">
    <location>
        <begin position="6"/>
        <end position="24"/>
    </location>
</feature>
<dbReference type="PANTHER" id="PTHR43337">
    <property type="entry name" value="XANTHINE/URACIL PERMEASE C887.17-RELATED"/>
    <property type="match status" value="1"/>
</dbReference>
<comment type="caution">
    <text evidence="4">The sequence shown here is derived from an EMBL/GenBank/DDBJ whole genome shotgun (WGS) entry which is preliminary data.</text>
</comment>
<feature type="non-terminal residue" evidence="4">
    <location>
        <position position="63"/>
    </location>
</feature>
<feature type="non-terminal residue" evidence="4">
    <location>
        <position position="1"/>
    </location>
</feature>
<dbReference type="GO" id="GO:0012505">
    <property type="term" value="C:endomembrane system"/>
    <property type="evidence" value="ECO:0007669"/>
    <property type="project" value="UniProtKB-SubCell"/>
</dbReference>